<dbReference type="Proteomes" id="UP000074108">
    <property type="component" value="Unassembled WGS sequence"/>
</dbReference>
<sequence length="196" mass="22608">MNLFSSPPTLEGSRIQLIPMELTHAQALWEVNDLDNWNFMTLKVDSKEKMLEWVRRAIEQRKNGTALPFVVVVKSTGRIIGATSLFQISLSQKSCEVGSTWYAKSYQRTFVNTECKLALLDYCFNELECIRVQIKTDERNLRSQQAIERLGAKREGILRKERILESGYSRNAVLYSIIDEEWPAVCEHLVNKLASY</sequence>
<protein>
    <recommendedName>
        <fullName evidence="1">N-acetyltransferase domain-containing protein</fullName>
    </recommendedName>
</protein>
<dbReference type="PROSITE" id="PS51186">
    <property type="entry name" value="GNAT"/>
    <property type="match status" value="1"/>
</dbReference>
<accession>A0A147K5L0</accession>
<dbReference type="Gene3D" id="3.40.630.30">
    <property type="match status" value="1"/>
</dbReference>
<dbReference type="STRING" id="1150625.Q75_13880"/>
<feature type="domain" description="N-acetyltransferase" evidence="1">
    <location>
        <begin position="15"/>
        <end position="180"/>
    </location>
</feature>
<name>A0A147K5L0_9BACI</name>
<dbReference type="EMBL" id="LDYG01000046">
    <property type="protein sequence ID" value="KUP04918.1"/>
    <property type="molecule type" value="Genomic_DNA"/>
</dbReference>
<dbReference type="InterPro" id="IPR000182">
    <property type="entry name" value="GNAT_dom"/>
</dbReference>
<dbReference type="PANTHER" id="PTHR43610:SF1">
    <property type="entry name" value="N-ACETYLTRANSFERASE DOMAIN-CONTAINING PROTEIN"/>
    <property type="match status" value="1"/>
</dbReference>
<dbReference type="RefSeq" id="WP_059351704.1">
    <property type="nucleotide sequence ID" value="NZ_LDYG01000046.1"/>
</dbReference>
<dbReference type="PATRIC" id="fig|1150625.3.peg.2914"/>
<dbReference type="Pfam" id="PF13302">
    <property type="entry name" value="Acetyltransf_3"/>
    <property type="match status" value="1"/>
</dbReference>
<proteinExistence type="predicted"/>
<evidence type="ECO:0000313" key="2">
    <source>
        <dbReference type="EMBL" id="KUP04918.1"/>
    </source>
</evidence>
<dbReference type="InterPro" id="IPR016181">
    <property type="entry name" value="Acyl_CoA_acyltransferase"/>
</dbReference>
<organism evidence="2 3">
    <name type="scientific">Bacillus coahuilensis p1.1.43</name>
    <dbReference type="NCBI Taxonomy" id="1150625"/>
    <lineage>
        <taxon>Bacteria</taxon>
        <taxon>Bacillati</taxon>
        <taxon>Bacillota</taxon>
        <taxon>Bacilli</taxon>
        <taxon>Bacillales</taxon>
        <taxon>Bacillaceae</taxon>
        <taxon>Bacillus</taxon>
    </lineage>
</organism>
<evidence type="ECO:0000313" key="3">
    <source>
        <dbReference type="Proteomes" id="UP000074108"/>
    </source>
</evidence>
<dbReference type="AlphaFoldDB" id="A0A147K5L0"/>
<gene>
    <name evidence="2" type="ORF">Q75_13880</name>
</gene>
<reference evidence="2 3" key="1">
    <citation type="journal article" date="2016" name="Front. Microbiol.">
        <title>Microevolution Analysis of Bacillus coahuilensis Unveils Differences in Phosphorus Acquisition Strategies and Their Regulation.</title>
        <authorList>
            <person name="Gomez-Lunar Z."/>
            <person name="Hernandez-Gonzalez I."/>
            <person name="Rodriguez-Torres M.D."/>
            <person name="Souza V."/>
            <person name="Olmedo-Alvarez G."/>
        </authorList>
    </citation>
    <scope>NUCLEOTIDE SEQUENCE [LARGE SCALE GENOMIC DNA]</scope>
    <source>
        <strain evidence="3">p1.1.43</strain>
    </source>
</reference>
<keyword evidence="3" id="KW-1185">Reference proteome</keyword>
<dbReference type="SUPFAM" id="SSF55729">
    <property type="entry name" value="Acyl-CoA N-acyltransferases (Nat)"/>
    <property type="match status" value="1"/>
</dbReference>
<dbReference type="OrthoDB" id="9795199at2"/>
<evidence type="ECO:0000259" key="1">
    <source>
        <dbReference type="PROSITE" id="PS51186"/>
    </source>
</evidence>
<dbReference type="PANTHER" id="PTHR43610">
    <property type="entry name" value="BLL6696 PROTEIN"/>
    <property type="match status" value="1"/>
</dbReference>
<comment type="caution">
    <text evidence="2">The sequence shown here is derived from an EMBL/GenBank/DDBJ whole genome shotgun (WGS) entry which is preliminary data.</text>
</comment>
<dbReference type="GO" id="GO:0016747">
    <property type="term" value="F:acyltransferase activity, transferring groups other than amino-acyl groups"/>
    <property type="evidence" value="ECO:0007669"/>
    <property type="project" value="InterPro"/>
</dbReference>